<gene>
    <name evidence="1" type="ORF">GCM10007971_32080</name>
</gene>
<dbReference type="RefSeq" id="WP_188858822.1">
    <property type="nucleotide sequence ID" value="NZ_BMOS01000031.1"/>
</dbReference>
<evidence type="ECO:0000313" key="2">
    <source>
        <dbReference type="Proteomes" id="UP000624041"/>
    </source>
</evidence>
<organism evidence="1 2">
    <name type="scientific">Oceanobacillus indicireducens</name>
    <dbReference type="NCBI Taxonomy" id="1004261"/>
    <lineage>
        <taxon>Bacteria</taxon>
        <taxon>Bacillati</taxon>
        <taxon>Bacillota</taxon>
        <taxon>Bacilli</taxon>
        <taxon>Bacillales</taxon>
        <taxon>Bacillaceae</taxon>
        <taxon>Oceanobacillus</taxon>
    </lineage>
</organism>
<comment type="caution">
    <text evidence="1">The sequence shown here is derived from an EMBL/GenBank/DDBJ whole genome shotgun (WGS) entry which is preliminary data.</text>
</comment>
<sequence length="73" mass="8537">MIDLKLYKNKKQKQSAIEFVDAFVELRKIFNEVKEIADCTDERYTVSQQIEAQELTKDGFIAFVAMMSSIQRN</sequence>
<reference evidence="1" key="1">
    <citation type="journal article" date="2014" name="Int. J. Syst. Evol. Microbiol.">
        <title>Complete genome sequence of Corynebacterium casei LMG S-19264T (=DSM 44701T), isolated from a smear-ripened cheese.</title>
        <authorList>
            <consortium name="US DOE Joint Genome Institute (JGI-PGF)"/>
            <person name="Walter F."/>
            <person name="Albersmeier A."/>
            <person name="Kalinowski J."/>
            <person name="Ruckert C."/>
        </authorList>
    </citation>
    <scope>NUCLEOTIDE SEQUENCE</scope>
    <source>
        <strain evidence="1">JCM 17251</strain>
    </source>
</reference>
<name>A0A917Y219_9BACI</name>
<dbReference type="EMBL" id="BMOS01000031">
    <property type="protein sequence ID" value="GGN64323.1"/>
    <property type="molecule type" value="Genomic_DNA"/>
</dbReference>
<evidence type="ECO:0000313" key="1">
    <source>
        <dbReference type="EMBL" id="GGN64323.1"/>
    </source>
</evidence>
<keyword evidence="2" id="KW-1185">Reference proteome</keyword>
<protein>
    <submittedName>
        <fullName evidence="1">Uncharacterized protein</fullName>
    </submittedName>
</protein>
<dbReference type="Proteomes" id="UP000624041">
    <property type="component" value="Unassembled WGS sequence"/>
</dbReference>
<dbReference type="AlphaFoldDB" id="A0A917Y219"/>
<accession>A0A917Y219</accession>
<reference evidence="1" key="2">
    <citation type="submission" date="2020-09" db="EMBL/GenBank/DDBJ databases">
        <authorList>
            <person name="Sun Q."/>
            <person name="Ohkuma M."/>
        </authorList>
    </citation>
    <scope>NUCLEOTIDE SEQUENCE</scope>
    <source>
        <strain evidence="1">JCM 17251</strain>
    </source>
</reference>
<proteinExistence type="predicted"/>